<dbReference type="EMBL" id="JAAMPI010002093">
    <property type="protein sequence ID" value="KAF4618423.1"/>
    <property type="molecule type" value="Genomic_DNA"/>
</dbReference>
<keyword evidence="1" id="KW-0732">Signal</keyword>
<evidence type="ECO:0000313" key="2">
    <source>
        <dbReference type="EMBL" id="KAF4618423.1"/>
    </source>
</evidence>
<name>A0A8H4QX32_9HELO</name>
<evidence type="ECO:0000313" key="3">
    <source>
        <dbReference type="Proteomes" id="UP000566819"/>
    </source>
</evidence>
<dbReference type="PANTHER" id="PTHR35896">
    <property type="entry name" value="IG-LIKE DOMAIN-CONTAINING PROTEIN"/>
    <property type="match status" value="1"/>
</dbReference>
<dbReference type="Proteomes" id="UP000566819">
    <property type="component" value="Unassembled WGS sequence"/>
</dbReference>
<comment type="caution">
    <text evidence="2">The sequence shown here is derived from an EMBL/GenBank/DDBJ whole genome shotgun (WGS) entry which is preliminary data.</text>
</comment>
<keyword evidence="3" id="KW-1185">Reference proteome</keyword>
<protein>
    <submittedName>
        <fullName evidence="2">Uncharacterized protein</fullName>
    </submittedName>
</protein>
<proteinExistence type="predicted"/>
<feature type="signal peptide" evidence="1">
    <location>
        <begin position="1"/>
        <end position="18"/>
    </location>
</feature>
<organism evidence="2 3">
    <name type="scientific">Cudoniella acicularis</name>
    <dbReference type="NCBI Taxonomy" id="354080"/>
    <lineage>
        <taxon>Eukaryota</taxon>
        <taxon>Fungi</taxon>
        <taxon>Dikarya</taxon>
        <taxon>Ascomycota</taxon>
        <taxon>Pezizomycotina</taxon>
        <taxon>Leotiomycetes</taxon>
        <taxon>Helotiales</taxon>
        <taxon>Tricladiaceae</taxon>
        <taxon>Cudoniella</taxon>
    </lineage>
</organism>
<dbReference type="PANTHER" id="PTHR35896:SF3">
    <property type="entry name" value="MAJOR FACILITATOR SUPERFAMILY TRANSPORTER"/>
    <property type="match status" value="1"/>
</dbReference>
<sequence length="183" mass="21322">MLRAIFLCITSVITITHAFYVSHPVAPEDILDCGSTPAQAKEKGCRFDMFSYAWYRPQCYNEAHHDDFLSVHAHEIDWRLPDYTPITTEEVLEGIHIDLRPTSGQFHDLHCTYEWARLIRALAEKRPLDTKLSRNVHSYHCSQKLLEKDKTHRNETRDTTANMLFGRCGLTQDQMYEYGARSM</sequence>
<dbReference type="AlphaFoldDB" id="A0A8H4QX32"/>
<accession>A0A8H4QX32</accession>
<dbReference type="InterPro" id="IPR053008">
    <property type="entry name" value="Phomopsin_biosynth_assoc"/>
</dbReference>
<reference evidence="2 3" key="1">
    <citation type="submission" date="2020-03" db="EMBL/GenBank/DDBJ databases">
        <title>Draft Genome Sequence of Cudoniella acicularis.</title>
        <authorList>
            <person name="Buettner E."/>
            <person name="Kellner H."/>
        </authorList>
    </citation>
    <scope>NUCLEOTIDE SEQUENCE [LARGE SCALE GENOMIC DNA]</scope>
    <source>
        <strain evidence="2 3">DSM 108380</strain>
    </source>
</reference>
<dbReference type="OrthoDB" id="3501153at2759"/>
<evidence type="ECO:0000256" key="1">
    <source>
        <dbReference type="SAM" id="SignalP"/>
    </source>
</evidence>
<gene>
    <name evidence="2" type="ORF">G7Y89_g14881</name>
</gene>
<feature type="chain" id="PRO_5034868000" evidence="1">
    <location>
        <begin position="19"/>
        <end position="183"/>
    </location>
</feature>